<evidence type="ECO:0000256" key="1">
    <source>
        <dbReference type="ARBA" id="ARBA00007534"/>
    </source>
</evidence>
<evidence type="ECO:0000313" key="7">
    <source>
        <dbReference type="EMBL" id="MBK6301327.1"/>
    </source>
</evidence>
<evidence type="ECO:0000259" key="6">
    <source>
        <dbReference type="PROSITE" id="PS51781"/>
    </source>
</evidence>
<sequence length="368" mass="38698">MTSLTFTLKRLVAAGLLGLTTIGLSAFPASAAVTPQLVNNPWTAACKQVLFIGARGSGQLITDHNGLGTQVYDFMTNYTSRLNLQNVGYYPVNFEAQAVAVLLTDRGMYFSGVDTGVTDIINVVNTRRAACPNEHYVLAGYSQGAMVVHRAVWQLAGSTQGFNNIDGVVVIADGDRVPGQGGNRYGTSPDTSVDYGVSFVVPSAAGNTYKPRWQNVPATVADRFHSICDSGDIVCDFGRTATAWSQYQGIRTHVNHYKGTSTTTPAAAVAGYSNNHAYTPPPLSGSTGTVLASPCLNFRSGPNGSTALIGCIPVNTTITIQCTAEGNAVTGPYGTETIWDRTSYAGQTGFVSDAWVYTGTNSAAAPSC</sequence>
<evidence type="ECO:0000256" key="5">
    <source>
        <dbReference type="SAM" id="SignalP"/>
    </source>
</evidence>
<keyword evidence="5" id="KW-0732">Signal</keyword>
<proteinExistence type="inferred from homology"/>
<dbReference type="Proteomes" id="UP000718281">
    <property type="component" value="Unassembled WGS sequence"/>
</dbReference>
<protein>
    <submittedName>
        <fullName evidence="7">Cutinase family protein</fullName>
    </submittedName>
</protein>
<feature type="chain" id="PRO_5037623574" evidence="5">
    <location>
        <begin position="32"/>
        <end position="368"/>
    </location>
</feature>
<dbReference type="InterPro" id="IPR003646">
    <property type="entry name" value="SH3-like_bac-type"/>
</dbReference>
<dbReference type="EMBL" id="JADIXZ010000004">
    <property type="protein sequence ID" value="MBK6301327.1"/>
    <property type="molecule type" value="Genomic_DNA"/>
</dbReference>
<dbReference type="SUPFAM" id="SSF53474">
    <property type="entry name" value="alpha/beta-Hydrolases"/>
    <property type="match status" value="1"/>
</dbReference>
<dbReference type="Pfam" id="PF01083">
    <property type="entry name" value="Cutinase"/>
    <property type="match status" value="1"/>
</dbReference>
<dbReference type="AlphaFoldDB" id="A0A934X586"/>
<evidence type="ECO:0000256" key="3">
    <source>
        <dbReference type="ARBA" id="ARBA00022801"/>
    </source>
</evidence>
<keyword evidence="3" id="KW-0378">Hydrolase</keyword>
<keyword evidence="2" id="KW-0719">Serine esterase</keyword>
<comment type="similarity">
    <text evidence="1">Belongs to the cutinase family.</text>
</comment>
<keyword evidence="4" id="KW-1015">Disulfide bond</keyword>
<dbReference type="GO" id="GO:0052689">
    <property type="term" value="F:carboxylic ester hydrolase activity"/>
    <property type="evidence" value="ECO:0007669"/>
    <property type="project" value="UniProtKB-KW"/>
</dbReference>
<feature type="signal peptide" evidence="5">
    <location>
        <begin position="1"/>
        <end position="31"/>
    </location>
</feature>
<evidence type="ECO:0000256" key="2">
    <source>
        <dbReference type="ARBA" id="ARBA00022487"/>
    </source>
</evidence>
<name>A0A934X586_9MICO</name>
<evidence type="ECO:0000256" key="4">
    <source>
        <dbReference type="ARBA" id="ARBA00023157"/>
    </source>
</evidence>
<reference evidence="7 8" key="1">
    <citation type="submission" date="2020-10" db="EMBL/GenBank/DDBJ databases">
        <title>Connecting structure to function with the recovery of over 1000 high-quality activated sludge metagenome-assembled genomes encoding full-length rRNA genes using long-read sequencing.</title>
        <authorList>
            <person name="Singleton C.M."/>
            <person name="Petriglieri F."/>
            <person name="Kristensen J.M."/>
            <person name="Kirkegaard R.H."/>
            <person name="Michaelsen T.Y."/>
            <person name="Andersen M.H."/>
            <person name="Karst S.M."/>
            <person name="Dueholm M.S."/>
            <person name="Nielsen P.H."/>
            <person name="Albertsen M."/>
        </authorList>
    </citation>
    <scope>NUCLEOTIDE SEQUENCE [LARGE SCALE GENOMIC DNA]</scope>
    <source>
        <strain evidence="7">AalE_18-Q3-R2-46_BAT3C.188</strain>
    </source>
</reference>
<feature type="domain" description="SH3b" evidence="6">
    <location>
        <begin position="285"/>
        <end position="360"/>
    </location>
</feature>
<dbReference type="Gene3D" id="2.30.30.40">
    <property type="entry name" value="SH3 Domains"/>
    <property type="match status" value="1"/>
</dbReference>
<dbReference type="SMART" id="SM01110">
    <property type="entry name" value="Cutinase"/>
    <property type="match status" value="1"/>
</dbReference>
<dbReference type="PANTHER" id="PTHR33630:SF9">
    <property type="entry name" value="CUTINASE 4"/>
    <property type="match status" value="1"/>
</dbReference>
<evidence type="ECO:0000313" key="8">
    <source>
        <dbReference type="Proteomes" id="UP000718281"/>
    </source>
</evidence>
<accession>A0A934X586</accession>
<dbReference type="PROSITE" id="PS51781">
    <property type="entry name" value="SH3B"/>
    <property type="match status" value="1"/>
</dbReference>
<dbReference type="InterPro" id="IPR000675">
    <property type="entry name" value="Cutinase/axe"/>
</dbReference>
<dbReference type="InterPro" id="IPR029058">
    <property type="entry name" value="AB_hydrolase_fold"/>
</dbReference>
<organism evidence="7 8">
    <name type="scientific">Candidatus Phosphoribacter hodrii</name>
    <dbReference type="NCBI Taxonomy" id="2953743"/>
    <lineage>
        <taxon>Bacteria</taxon>
        <taxon>Bacillati</taxon>
        <taxon>Actinomycetota</taxon>
        <taxon>Actinomycetes</taxon>
        <taxon>Micrococcales</taxon>
        <taxon>Dermatophilaceae</taxon>
        <taxon>Candidatus Phosphoribacter</taxon>
    </lineage>
</organism>
<dbReference type="Gene3D" id="3.40.50.1820">
    <property type="entry name" value="alpha/beta hydrolase"/>
    <property type="match status" value="1"/>
</dbReference>
<comment type="caution">
    <text evidence="7">The sequence shown here is derived from an EMBL/GenBank/DDBJ whole genome shotgun (WGS) entry which is preliminary data.</text>
</comment>
<dbReference type="PANTHER" id="PTHR33630">
    <property type="entry name" value="CUTINASE RV1984C-RELATED-RELATED"/>
    <property type="match status" value="1"/>
</dbReference>
<gene>
    <name evidence="7" type="ORF">IPF40_09845</name>
</gene>